<evidence type="ECO:0000256" key="1">
    <source>
        <dbReference type="SAM" id="Phobius"/>
    </source>
</evidence>
<keyword evidence="1" id="KW-0812">Transmembrane</keyword>
<keyword evidence="1" id="KW-0472">Membrane</keyword>
<feature type="transmembrane region" description="Helical" evidence="1">
    <location>
        <begin position="193"/>
        <end position="213"/>
    </location>
</feature>
<organism evidence="2 3">
    <name type="scientific">Vigna unguiculata</name>
    <name type="common">Cowpea</name>
    <dbReference type="NCBI Taxonomy" id="3917"/>
    <lineage>
        <taxon>Eukaryota</taxon>
        <taxon>Viridiplantae</taxon>
        <taxon>Streptophyta</taxon>
        <taxon>Embryophyta</taxon>
        <taxon>Tracheophyta</taxon>
        <taxon>Spermatophyta</taxon>
        <taxon>Magnoliopsida</taxon>
        <taxon>eudicotyledons</taxon>
        <taxon>Gunneridae</taxon>
        <taxon>Pentapetalae</taxon>
        <taxon>rosids</taxon>
        <taxon>fabids</taxon>
        <taxon>Fabales</taxon>
        <taxon>Fabaceae</taxon>
        <taxon>Papilionoideae</taxon>
        <taxon>50 kb inversion clade</taxon>
        <taxon>NPAAA clade</taxon>
        <taxon>indigoferoid/millettioid clade</taxon>
        <taxon>Phaseoleae</taxon>
        <taxon>Vigna</taxon>
    </lineage>
</organism>
<reference evidence="2 3" key="1">
    <citation type="submission" date="2019-04" db="EMBL/GenBank/DDBJ databases">
        <title>An improved genome assembly and genetic linkage map for asparagus bean, Vigna unguiculata ssp. sesquipedialis.</title>
        <authorList>
            <person name="Xia Q."/>
            <person name="Zhang R."/>
            <person name="Dong Y."/>
        </authorList>
    </citation>
    <scope>NUCLEOTIDE SEQUENCE [LARGE SCALE GENOMIC DNA]</scope>
    <source>
        <tissue evidence="2">Leaf</tissue>
    </source>
</reference>
<keyword evidence="3" id="KW-1185">Reference proteome</keyword>
<accession>A0A4D6MH86</accession>
<proteinExistence type="predicted"/>
<dbReference type="Proteomes" id="UP000501690">
    <property type="component" value="Linkage Group LG7"/>
</dbReference>
<dbReference type="AlphaFoldDB" id="A0A4D6MH86"/>
<name>A0A4D6MH86_VIGUN</name>
<gene>
    <name evidence="2" type="ORF">DEO72_LG7g1188</name>
</gene>
<evidence type="ECO:0000313" key="2">
    <source>
        <dbReference type="EMBL" id="QCD99901.1"/>
    </source>
</evidence>
<evidence type="ECO:0000313" key="3">
    <source>
        <dbReference type="Proteomes" id="UP000501690"/>
    </source>
</evidence>
<sequence length="255" mass="27718">MFSYYWYNAWRHEEDHQVIGVLRKSLDRVAPGVEVGAVYFFGLRVDALKCGLGPGDACQGHERVEYEWGGSSVSCSHLRAAASGEDDTWHPSPSLILELGFPPPSGCCRRCNDGMSFDGSCHVDSDVVMLLCHGGRDWCRWSGMMFSFSVDVDALKMKQRRSVMMVSAWCRYAAAVLVHGGSKMVAVAGCRFVNVKVVVGAVVMVLLVAATTVHCRKDGAMEVDGTVVRTTNGGSASMESVAVVVVAARVFRRRG</sequence>
<protein>
    <submittedName>
        <fullName evidence="2">Uncharacterized protein</fullName>
    </submittedName>
</protein>
<keyword evidence="1" id="KW-1133">Transmembrane helix</keyword>
<dbReference type="EMBL" id="CP039351">
    <property type="protein sequence ID" value="QCD99901.1"/>
    <property type="molecule type" value="Genomic_DNA"/>
</dbReference>